<accession>A0ABS7RHQ6</accession>
<dbReference type="EMBL" id="JAIEZQ010000001">
    <property type="protein sequence ID" value="MBY9073598.1"/>
    <property type="molecule type" value="Genomic_DNA"/>
</dbReference>
<gene>
    <name evidence="1" type="ORF">K1X13_02070</name>
</gene>
<dbReference type="RefSeq" id="WP_221023379.1">
    <property type="nucleotide sequence ID" value="NZ_JAIEZQ010000001.1"/>
</dbReference>
<keyword evidence="2" id="KW-1185">Reference proteome</keyword>
<name>A0ABS7RHQ6_9ACTN</name>
<proteinExistence type="predicted"/>
<sequence>MHASLRRRLASPFLTVALAVGLVVTSAGWVSAAHQGGSPPECYSVGGDSRLTFHIMHGGETSRVTFSVAESEDEVTASLSQDVGAGFHTVVGLPSTVTYQLGEALGDRQVVDPAGRAIRRC</sequence>
<dbReference type="Proteomes" id="UP000754710">
    <property type="component" value="Unassembled WGS sequence"/>
</dbReference>
<organism evidence="1 2">
    <name type="scientific">Nocardioides jiangsuensis</name>
    <dbReference type="NCBI Taxonomy" id="2866161"/>
    <lineage>
        <taxon>Bacteria</taxon>
        <taxon>Bacillati</taxon>
        <taxon>Actinomycetota</taxon>
        <taxon>Actinomycetes</taxon>
        <taxon>Propionibacteriales</taxon>
        <taxon>Nocardioidaceae</taxon>
        <taxon>Nocardioides</taxon>
    </lineage>
</organism>
<protein>
    <submittedName>
        <fullName evidence="1">Uncharacterized protein</fullName>
    </submittedName>
</protein>
<comment type="caution">
    <text evidence="1">The sequence shown here is derived from an EMBL/GenBank/DDBJ whole genome shotgun (WGS) entry which is preliminary data.</text>
</comment>
<evidence type="ECO:0000313" key="2">
    <source>
        <dbReference type="Proteomes" id="UP000754710"/>
    </source>
</evidence>
<evidence type="ECO:0000313" key="1">
    <source>
        <dbReference type="EMBL" id="MBY9073598.1"/>
    </source>
</evidence>
<reference evidence="1 2" key="1">
    <citation type="submission" date="2021-08" db="EMBL/GenBank/DDBJ databases">
        <title>Nocardioides bacterium WL0053 sp. nov., isolated from the sediment.</title>
        <authorList>
            <person name="Wang L."/>
            <person name="Zhang D."/>
            <person name="Zhang A."/>
        </authorList>
    </citation>
    <scope>NUCLEOTIDE SEQUENCE [LARGE SCALE GENOMIC DNA]</scope>
    <source>
        <strain evidence="1 2">WL0053</strain>
    </source>
</reference>